<protein>
    <submittedName>
        <fullName evidence="5">Isocitrate/isopropylmalate dehydrogenase</fullName>
        <ecNumber evidence="5">1.1.1.42</ecNumber>
        <ecNumber evidence="5">1.1.1.85</ecNumber>
    </submittedName>
</protein>
<dbReference type="Proteomes" id="UP000662973">
    <property type="component" value="Chromosome"/>
</dbReference>
<feature type="compositionally biased region" description="Basic and acidic residues" evidence="3">
    <location>
        <begin position="1"/>
        <end position="13"/>
    </location>
</feature>
<evidence type="ECO:0000259" key="4">
    <source>
        <dbReference type="SMART" id="SM01329"/>
    </source>
</evidence>
<dbReference type="EC" id="1.1.1.42" evidence="5"/>
<dbReference type="GO" id="GO:0003862">
    <property type="term" value="F:3-isopropylmalate dehydrogenase activity"/>
    <property type="evidence" value="ECO:0007669"/>
    <property type="project" value="UniProtKB-EC"/>
</dbReference>
<sequence>MRERAATIGRDPDAENGGSTSSFLSPARTRGMSHQIAVIPGDGIGQEVTPAAIDVLDALEVDFEFREGEAGDRVAEETGDPLPEATIELARESDATLFGAAGERAADIILPLREVVGSYANVRPAKAYPGLEAVKPETDLVFIRENTQGVYAQIESQLTDDLATLTRVVTREASRKIAEYGFEYAEEHGYDNVTIAHKANVMQETDGLFLEAAEAVAEERGADYDTELMDALAMKLVMYPEDYDVIITPNLAGDVLSDLAAGLVGGLGLLPSANVGDDNALFEPVHGSAPDIAGQGVANPSAMILSAAMMLDHLDYDDEATRVTDAVETVLAEGPHTPDLGGDASTEAFTAAVIEQL</sequence>
<dbReference type="EMBL" id="CP064788">
    <property type="protein sequence ID" value="QSG08275.1"/>
    <property type="molecule type" value="Genomic_DNA"/>
</dbReference>
<dbReference type="KEGG" id="hds:HSR122_0871"/>
<feature type="domain" description="Isopropylmalate dehydrogenase-like" evidence="4">
    <location>
        <begin position="35"/>
        <end position="353"/>
    </location>
</feature>
<dbReference type="AlphaFoldDB" id="A0A897NAA5"/>
<evidence type="ECO:0000313" key="6">
    <source>
        <dbReference type="Proteomes" id="UP000662973"/>
    </source>
</evidence>
<dbReference type="InterPro" id="IPR024084">
    <property type="entry name" value="IsoPropMal-DH-like_dom"/>
</dbReference>
<dbReference type="EC" id="1.1.1.85" evidence="5"/>
<keyword evidence="6" id="KW-1185">Reference proteome</keyword>
<evidence type="ECO:0000313" key="5">
    <source>
        <dbReference type="EMBL" id="QSG08275.1"/>
    </source>
</evidence>
<dbReference type="Pfam" id="PF00180">
    <property type="entry name" value="Iso_dh"/>
    <property type="match status" value="1"/>
</dbReference>
<keyword evidence="2 5" id="KW-0560">Oxidoreductase</keyword>
<comment type="similarity">
    <text evidence="1">Belongs to the isocitrate and isopropylmalate dehydrogenases family.</text>
</comment>
<organism evidence="5 6">
    <name type="scientific">Halapricum desulfuricans</name>
    <dbReference type="NCBI Taxonomy" id="2841257"/>
    <lineage>
        <taxon>Archaea</taxon>
        <taxon>Methanobacteriati</taxon>
        <taxon>Methanobacteriota</taxon>
        <taxon>Stenosarchaea group</taxon>
        <taxon>Halobacteria</taxon>
        <taxon>Halobacteriales</taxon>
        <taxon>Haloarculaceae</taxon>
        <taxon>Halapricum</taxon>
    </lineage>
</organism>
<proteinExistence type="inferred from homology"/>
<dbReference type="Gene3D" id="3.40.718.10">
    <property type="entry name" value="Isopropylmalate Dehydrogenase"/>
    <property type="match status" value="1"/>
</dbReference>
<reference evidence="5 6" key="1">
    <citation type="submission" date="2020-11" db="EMBL/GenBank/DDBJ databases">
        <title>Carbohydrate-dependent, anaerobic sulfur respiration: A novel catabolism in halophilic archaea.</title>
        <authorList>
            <person name="Sorokin D.Y."/>
            <person name="Messina E."/>
            <person name="Smedile F."/>
            <person name="La Cono V."/>
            <person name="Hallsworth J.E."/>
            <person name="Yakimov M.M."/>
        </authorList>
    </citation>
    <scope>NUCLEOTIDE SEQUENCE [LARGE SCALE GENOMIC DNA]</scope>
    <source>
        <strain evidence="5 6">HSR12-2</strain>
    </source>
</reference>
<feature type="region of interest" description="Disordered" evidence="3">
    <location>
        <begin position="1"/>
        <end position="29"/>
    </location>
</feature>
<dbReference type="PANTHER" id="PTHR11835">
    <property type="entry name" value="DECARBOXYLATING DEHYDROGENASES-ISOCITRATE, ISOPROPYLMALATE, TARTRATE"/>
    <property type="match status" value="1"/>
</dbReference>
<evidence type="ECO:0000256" key="1">
    <source>
        <dbReference type="ARBA" id="ARBA00007769"/>
    </source>
</evidence>
<dbReference type="SUPFAM" id="SSF53659">
    <property type="entry name" value="Isocitrate/Isopropylmalate dehydrogenase-like"/>
    <property type="match status" value="1"/>
</dbReference>
<dbReference type="SMART" id="SM01329">
    <property type="entry name" value="Iso_dh"/>
    <property type="match status" value="1"/>
</dbReference>
<dbReference type="GO" id="GO:0006099">
    <property type="term" value="P:tricarboxylic acid cycle"/>
    <property type="evidence" value="ECO:0007669"/>
    <property type="project" value="TreeGrafter"/>
</dbReference>
<evidence type="ECO:0000256" key="3">
    <source>
        <dbReference type="SAM" id="MobiDB-lite"/>
    </source>
</evidence>
<evidence type="ECO:0000256" key="2">
    <source>
        <dbReference type="ARBA" id="ARBA00023002"/>
    </source>
</evidence>
<gene>
    <name evidence="5" type="primary">leuB</name>
    <name evidence="5" type="ORF">HSR122_0871</name>
</gene>
<dbReference type="GO" id="GO:0004449">
    <property type="term" value="F:isocitrate dehydrogenase (NAD+) activity"/>
    <property type="evidence" value="ECO:0007669"/>
    <property type="project" value="TreeGrafter"/>
</dbReference>
<name>A0A897NAA5_9EURY</name>
<dbReference type="GO" id="GO:0004450">
    <property type="term" value="F:isocitrate dehydrogenase (NADP+) activity"/>
    <property type="evidence" value="ECO:0007669"/>
    <property type="project" value="UniProtKB-EC"/>
</dbReference>
<accession>A0A897NAA5</accession>
<dbReference type="GO" id="GO:0006102">
    <property type="term" value="P:isocitrate metabolic process"/>
    <property type="evidence" value="ECO:0007669"/>
    <property type="project" value="TreeGrafter"/>
</dbReference>
<dbReference type="PANTHER" id="PTHR11835:SF34">
    <property type="entry name" value="ISOCITRATE DEHYDROGENASE [NAD] SUBUNIT ALPHA, MITOCHONDRIAL"/>
    <property type="match status" value="1"/>
</dbReference>